<feature type="compositionally biased region" description="Acidic residues" evidence="1">
    <location>
        <begin position="105"/>
        <end position="116"/>
    </location>
</feature>
<keyword evidence="4" id="KW-1185">Reference proteome</keyword>
<dbReference type="Proteomes" id="UP000250266">
    <property type="component" value="Unassembled WGS sequence"/>
</dbReference>
<feature type="region of interest" description="Disordered" evidence="1">
    <location>
        <begin position="99"/>
        <end position="176"/>
    </location>
</feature>
<feature type="domain" description="RapZ C-terminal" evidence="2">
    <location>
        <begin position="180"/>
        <end position="220"/>
    </location>
</feature>
<organism evidence="3 4">
    <name type="scientific">Lepidopterella palustris CBS 459.81</name>
    <dbReference type="NCBI Taxonomy" id="1314670"/>
    <lineage>
        <taxon>Eukaryota</taxon>
        <taxon>Fungi</taxon>
        <taxon>Dikarya</taxon>
        <taxon>Ascomycota</taxon>
        <taxon>Pezizomycotina</taxon>
        <taxon>Dothideomycetes</taxon>
        <taxon>Pleosporomycetidae</taxon>
        <taxon>Mytilinidiales</taxon>
        <taxon>Argynnaceae</taxon>
        <taxon>Lepidopterella</taxon>
    </lineage>
</organism>
<dbReference type="Pfam" id="PF22740">
    <property type="entry name" value="PapZ_C"/>
    <property type="match status" value="1"/>
</dbReference>
<evidence type="ECO:0000313" key="3">
    <source>
        <dbReference type="EMBL" id="OCK83925.1"/>
    </source>
</evidence>
<dbReference type="InterPro" id="IPR053931">
    <property type="entry name" value="RapZ_C"/>
</dbReference>
<feature type="compositionally biased region" description="Acidic residues" evidence="1">
    <location>
        <begin position="142"/>
        <end position="160"/>
    </location>
</feature>
<dbReference type="OrthoDB" id="10267139at2759"/>
<dbReference type="EMBL" id="KV744849">
    <property type="protein sequence ID" value="OCK83925.1"/>
    <property type="molecule type" value="Genomic_DNA"/>
</dbReference>
<sequence length="249" mass="27650">MSNIPPTRRTQTTHTSPPIHPILILYSHARTPPLHQPPDLKYDLRSIPNPPKPVRAAHDGRSKRLREFLRGEEMFARKLEKVEQDILDAMRLLVEAAVERSGEEREGEGEVEGEVEGEGKEGKEGKEEEEGDGRVGNRGLGDDDGAVAGEEGEEQEEENDMPSTPNDAGDEHEDSNPKEVILRVGCNCALGHHRSVAFVEELAQRNWPPEWHIEVIHRDLDNKRAAGTRAKQKAMWRGAGFGASVGPGF</sequence>
<feature type="region of interest" description="Disordered" evidence="1">
    <location>
        <begin position="42"/>
        <end position="61"/>
    </location>
</feature>
<protein>
    <recommendedName>
        <fullName evidence="2">RapZ C-terminal domain-containing protein</fullName>
    </recommendedName>
</protein>
<evidence type="ECO:0000256" key="1">
    <source>
        <dbReference type="SAM" id="MobiDB-lite"/>
    </source>
</evidence>
<evidence type="ECO:0000259" key="2">
    <source>
        <dbReference type="Pfam" id="PF22740"/>
    </source>
</evidence>
<feature type="compositionally biased region" description="Basic and acidic residues" evidence="1">
    <location>
        <begin position="117"/>
        <end position="126"/>
    </location>
</feature>
<gene>
    <name evidence="3" type="ORF">K432DRAFT_157141</name>
</gene>
<accession>A0A8E2EHI5</accession>
<reference evidence="3 4" key="1">
    <citation type="journal article" date="2016" name="Nat. Commun.">
        <title>Ectomycorrhizal ecology is imprinted in the genome of the dominant symbiotic fungus Cenococcum geophilum.</title>
        <authorList>
            <consortium name="DOE Joint Genome Institute"/>
            <person name="Peter M."/>
            <person name="Kohler A."/>
            <person name="Ohm R.A."/>
            <person name="Kuo A."/>
            <person name="Krutzmann J."/>
            <person name="Morin E."/>
            <person name="Arend M."/>
            <person name="Barry K.W."/>
            <person name="Binder M."/>
            <person name="Choi C."/>
            <person name="Clum A."/>
            <person name="Copeland A."/>
            <person name="Grisel N."/>
            <person name="Haridas S."/>
            <person name="Kipfer T."/>
            <person name="LaButti K."/>
            <person name="Lindquist E."/>
            <person name="Lipzen A."/>
            <person name="Maire R."/>
            <person name="Meier B."/>
            <person name="Mihaltcheva S."/>
            <person name="Molinier V."/>
            <person name="Murat C."/>
            <person name="Poggeler S."/>
            <person name="Quandt C.A."/>
            <person name="Sperisen C."/>
            <person name="Tritt A."/>
            <person name="Tisserant E."/>
            <person name="Crous P.W."/>
            <person name="Henrissat B."/>
            <person name="Nehls U."/>
            <person name="Egli S."/>
            <person name="Spatafora J.W."/>
            <person name="Grigoriev I.V."/>
            <person name="Martin F.M."/>
        </authorList>
    </citation>
    <scope>NUCLEOTIDE SEQUENCE [LARGE SCALE GENOMIC DNA]</scope>
    <source>
        <strain evidence="3 4">CBS 459.81</strain>
    </source>
</reference>
<dbReference type="AlphaFoldDB" id="A0A8E2EHI5"/>
<proteinExistence type="predicted"/>
<name>A0A8E2EHI5_9PEZI</name>
<evidence type="ECO:0000313" key="4">
    <source>
        <dbReference type="Proteomes" id="UP000250266"/>
    </source>
</evidence>